<proteinExistence type="predicted"/>
<gene>
    <name evidence="1" type="ORF">N3K66_004494</name>
</gene>
<sequence>MSRDISSASKTEAVYHKQDALLTLSAKVEACFPFSELAEDMKPLFKGASAETDHVLVMNRTVFYAQGGGQPADVGTVRSISDNGSSSSTFTVKGVRKSPGDTILHLGAFDDNNGEPFAAGTEVQQSVDEATRTLHCKLHDGGHVVSLAVRRLASSIPNVAELKAQHYPGSSFVEFQGHIGGEHKEAIEKASNDMIAEDLPIEVRWWTPEELREKCWSVPEGLKLPEGEELARAVDVVGAGAYACGGTHMRTTGQLGGIVIRKIARQKGISKISYALK</sequence>
<accession>A0ACC0V1I9</accession>
<keyword evidence="2" id="KW-1185">Reference proteome</keyword>
<evidence type="ECO:0000313" key="1">
    <source>
        <dbReference type="EMBL" id="KAI9900232.1"/>
    </source>
</evidence>
<dbReference type="Proteomes" id="UP001163324">
    <property type="component" value="Chromosome 4"/>
</dbReference>
<evidence type="ECO:0000313" key="2">
    <source>
        <dbReference type="Proteomes" id="UP001163324"/>
    </source>
</evidence>
<name>A0ACC0V1I9_9HYPO</name>
<organism evidence="1 2">
    <name type="scientific">Trichothecium roseum</name>
    <dbReference type="NCBI Taxonomy" id="47278"/>
    <lineage>
        <taxon>Eukaryota</taxon>
        <taxon>Fungi</taxon>
        <taxon>Dikarya</taxon>
        <taxon>Ascomycota</taxon>
        <taxon>Pezizomycotina</taxon>
        <taxon>Sordariomycetes</taxon>
        <taxon>Hypocreomycetidae</taxon>
        <taxon>Hypocreales</taxon>
        <taxon>Hypocreales incertae sedis</taxon>
        <taxon>Trichothecium</taxon>
    </lineage>
</organism>
<protein>
    <submittedName>
        <fullName evidence="1">Uncharacterized protein</fullName>
    </submittedName>
</protein>
<comment type="caution">
    <text evidence="1">The sequence shown here is derived from an EMBL/GenBank/DDBJ whole genome shotgun (WGS) entry which is preliminary data.</text>
</comment>
<dbReference type="EMBL" id="CM047943">
    <property type="protein sequence ID" value="KAI9900232.1"/>
    <property type="molecule type" value="Genomic_DNA"/>
</dbReference>
<reference evidence="1" key="1">
    <citation type="submission" date="2022-10" db="EMBL/GenBank/DDBJ databases">
        <title>Complete Genome of Trichothecium roseum strain YXFP-22015, a Plant Pathogen Isolated from Citrus.</title>
        <authorList>
            <person name="Wang Y."/>
            <person name="Zhu L."/>
        </authorList>
    </citation>
    <scope>NUCLEOTIDE SEQUENCE</scope>
    <source>
        <strain evidence="1">YXFP-22015</strain>
    </source>
</reference>